<accession>A0A2A6B5P6</accession>
<reference evidence="1" key="2">
    <citation type="submission" date="2022-06" db="UniProtKB">
        <authorList>
            <consortium name="EnsemblMetazoa"/>
        </authorList>
    </citation>
    <scope>IDENTIFICATION</scope>
    <source>
        <strain evidence="1">PS312</strain>
    </source>
</reference>
<name>A0A2A6B5P6_PRIPA</name>
<dbReference type="AlphaFoldDB" id="A0A2A6B5P6"/>
<sequence length="103" mass="11447">MIFDVGEKSAEIEVVVDNAEQFELTQRRGVVRDDRDGEGLGHTNGVRHSHVESDLLDGISDEALIVDDGFARDFSGEENHSRLGYGLYKIEAKYRAIPISAQL</sequence>
<dbReference type="AntiFam" id="ANF00232">
    <property type="entry name" value="Shadow ORF (opposite metK)"/>
</dbReference>
<accession>A0A8R1Z3H9</accession>
<protein>
    <submittedName>
        <fullName evidence="1">Uncharacterized protein</fullName>
    </submittedName>
</protein>
<dbReference type="Proteomes" id="UP000005239">
    <property type="component" value="Unassembled WGS sequence"/>
</dbReference>
<reference evidence="2" key="1">
    <citation type="journal article" date="2008" name="Nat. Genet.">
        <title>The Pristionchus pacificus genome provides a unique perspective on nematode lifestyle and parasitism.</title>
        <authorList>
            <person name="Dieterich C."/>
            <person name="Clifton S.W."/>
            <person name="Schuster L.N."/>
            <person name="Chinwalla A."/>
            <person name="Delehaunty K."/>
            <person name="Dinkelacker I."/>
            <person name="Fulton L."/>
            <person name="Fulton R."/>
            <person name="Godfrey J."/>
            <person name="Minx P."/>
            <person name="Mitreva M."/>
            <person name="Roeseler W."/>
            <person name="Tian H."/>
            <person name="Witte H."/>
            <person name="Yang S.P."/>
            <person name="Wilson R.K."/>
            <person name="Sommer R.J."/>
        </authorList>
    </citation>
    <scope>NUCLEOTIDE SEQUENCE [LARGE SCALE GENOMIC DNA]</scope>
    <source>
        <strain evidence="2">PS312</strain>
    </source>
</reference>
<organism evidence="1 2">
    <name type="scientific">Pristionchus pacificus</name>
    <name type="common">Parasitic nematode worm</name>
    <dbReference type="NCBI Taxonomy" id="54126"/>
    <lineage>
        <taxon>Eukaryota</taxon>
        <taxon>Metazoa</taxon>
        <taxon>Ecdysozoa</taxon>
        <taxon>Nematoda</taxon>
        <taxon>Chromadorea</taxon>
        <taxon>Rhabditida</taxon>
        <taxon>Rhabditina</taxon>
        <taxon>Diplogasteromorpha</taxon>
        <taxon>Diplogasteroidea</taxon>
        <taxon>Neodiplogasteridae</taxon>
        <taxon>Pristionchus</taxon>
    </lineage>
</organism>
<evidence type="ECO:0000313" key="2">
    <source>
        <dbReference type="Proteomes" id="UP000005239"/>
    </source>
</evidence>
<evidence type="ECO:0000313" key="1">
    <source>
        <dbReference type="EnsemblMetazoa" id="PPA43822.1"/>
    </source>
</evidence>
<dbReference type="EnsemblMetazoa" id="PPA43822.1">
    <property type="protein sequence ID" value="PPA43822.1"/>
    <property type="gene ID" value="WBGene00282191"/>
</dbReference>
<gene>
    <name evidence="1" type="primary">WBGene00282191</name>
</gene>
<keyword evidence="2" id="KW-1185">Reference proteome</keyword>
<proteinExistence type="predicted"/>